<organism evidence="1 2">
    <name type="scientific">Paracoccus caeni</name>
    <dbReference type="NCBI Taxonomy" id="657651"/>
    <lineage>
        <taxon>Bacteria</taxon>
        <taxon>Pseudomonadati</taxon>
        <taxon>Pseudomonadota</taxon>
        <taxon>Alphaproteobacteria</taxon>
        <taxon>Rhodobacterales</taxon>
        <taxon>Paracoccaceae</taxon>
        <taxon>Paracoccus</taxon>
    </lineage>
</organism>
<proteinExistence type="predicted"/>
<gene>
    <name evidence="1" type="ORF">JJJ17_16135</name>
</gene>
<sequence length="302" mass="33111">MPREMVLVAPNLVAVDQGIVLARIVHATLQSDGDFTRIRLHFLSPSNSNPACDFTEPGCIPNAYGDMEVRVANRTTDGIDNATATLSIGGPNTIDRPHEDFAYYSEIATMFMSGEVELSETRGLWQMASALHGHSYWRPMTLQQASDAAYFISELRLSAAQIGNCVTYQLAPLLAEESPDAEALELLAAVSVVADHARTTRPFDPQEQSSAPQEPPSAERLTELAVALMAHDGTIFATASEYFEFVGDAFPQIEGYKDLVTADYERIARAARYQLRINGLRSKPADQQREAVCKNLTTLALE</sequence>
<comment type="caution">
    <text evidence="1">The sequence shown here is derived from an EMBL/GenBank/DDBJ whole genome shotgun (WGS) entry which is preliminary data.</text>
</comment>
<dbReference type="Proteomes" id="UP000640485">
    <property type="component" value="Unassembled WGS sequence"/>
</dbReference>
<protein>
    <submittedName>
        <fullName evidence="1">Uncharacterized protein</fullName>
    </submittedName>
</protein>
<reference evidence="1" key="1">
    <citation type="submission" date="2021-01" db="EMBL/GenBank/DDBJ databases">
        <title>Paracoccus amoyensis sp. nov., isolated from the surface seawater along the coast of Xiamen Island, China.</title>
        <authorList>
            <person name="Lyu L."/>
        </authorList>
    </citation>
    <scope>NUCLEOTIDE SEQUENCE</scope>
    <source>
        <strain evidence="1">MJ17</strain>
    </source>
</reference>
<keyword evidence="2" id="KW-1185">Reference proteome</keyword>
<evidence type="ECO:0000313" key="2">
    <source>
        <dbReference type="Proteomes" id="UP000640485"/>
    </source>
</evidence>
<dbReference type="AlphaFoldDB" id="A0A934SLV6"/>
<accession>A0A934SLV6</accession>
<name>A0A934SLV6_9RHOB</name>
<dbReference type="EMBL" id="JAEPRQ010000007">
    <property type="protein sequence ID" value="MBK4217459.1"/>
    <property type="molecule type" value="Genomic_DNA"/>
</dbReference>
<evidence type="ECO:0000313" key="1">
    <source>
        <dbReference type="EMBL" id="MBK4217459.1"/>
    </source>
</evidence>